<feature type="domain" description="Rad50/SbcC-type AAA" evidence="6">
    <location>
        <begin position="5"/>
        <end position="196"/>
    </location>
</feature>
<keyword evidence="8" id="KW-1185">Reference proteome</keyword>
<dbReference type="Gene3D" id="3.40.50.300">
    <property type="entry name" value="P-loop containing nucleotide triphosphate hydrolases"/>
    <property type="match status" value="2"/>
</dbReference>
<feature type="compositionally biased region" description="Basic and acidic residues" evidence="5">
    <location>
        <begin position="614"/>
        <end position="634"/>
    </location>
</feature>
<evidence type="ECO:0000259" key="6">
    <source>
        <dbReference type="Pfam" id="PF13476"/>
    </source>
</evidence>
<comment type="subunit">
    <text evidence="2">Heterodimer of SbcC and SbcD.</text>
</comment>
<feature type="compositionally biased region" description="Basic and acidic residues" evidence="5">
    <location>
        <begin position="90"/>
        <end position="99"/>
    </location>
</feature>
<feature type="region of interest" description="Disordered" evidence="5">
    <location>
        <begin position="308"/>
        <end position="328"/>
    </location>
</feature>
<evidence type="ECO:0000256" key="5">
    <source>
        <dbReference type="SAM" id="MobiDB-lite"/>
    </source>
</evidence>
<feature type="region of interest" description="Disordered" evidence="5">
    <location>
        <begin position="526"/>
        <end position="546"/>
    </location>
</feature>
<name>A0ABW8C637_9ACTN</name>
<dbReference type="Pfam" id="PF13476">
    <property type="entry name" value="AAA_23"/>
    <property type="match status" value="1"/>
</dbReference>
<sequence length="1016" mass="109623">MRLHRLDLTAFGPFAGTESVDFDELSSAGLFLLHGATGAGKTSILDGVCFALYGDVPGSRPASRLRSDHADAALSTEVVLELHVGGRHLEITRRPEQQRPKKRGSGTTQEKAVTLLRERSDGEWRALSKSHQEIGEELKQLIGMSREQFCQVVLLPQGEFANFLRATAAERGALLGRLFDTRRFKAVEEWLKERRRAAEQRIQTGDQELDNLAGRLAQAAGPGAEPLDDWLPEDAPARAAAGHADPAAPVLQWAAVLRSTARERHAIAVSALELAEQAHARARDEATAVQELYGLQQRHAAARRRADGIAGARSERDEQRARLERAHRASGVESALELREKAATQHQQALAARRTARAELPADLAEAAAEQLTTTANQLREELGSLTEAGELEQRATELAVRRDRLEAEARGDDEAVQEADGWLEGWEPERLRLQRRVDDAQAAAARAGTLDAERDQARRRLDAARERDRYAHALTVAEDRHRAARDRAADTREAWQDAREARISGIAAELAAALVPGENCRVCGSAEHPEPARPSDRQVTREDEDAAYAAYQSASAAQSAVQDELSRARAGRDAALAAAGDTPVDELAAAYTALDGEYVLTVRAAADTHAAREALGEAERERDRRTAERHEALSRAAARTSRREELDEQYERIAEQLLRARGGFATVAARRSQLARRVEVLATAAQAVDREHDGAQRLKEADAALSDAAFRAGFDTPADAARALYAPDRRLRLEHLVAQWRDEEAAVTADLAAPGLAAAVAQPAADPARARSAVDTTTARLREASAAHAAAQTRGVDLDRLGAQAAAKAAELAPARAEYARIRRLADLSAGTSMENQLKMELETYVLAARLEQVAAAASVRLQRMSSGRYTLVHSDARSAGRSRSGLGLKAVDAWTGTERDTSTLSGGETFSASLALALGLADVVTDEAGGTRLDTLFIDEGFGSLDEQTLDEVLDVLDALRERDRAVGIVSHVADLRQRIPAQLRVIKGQSGSTVAQGPAGRGTARTAAAPATT</sequence>
<feature type="coiled-coil region" evidence="4">
    <location>
        <begin position="362"/>
        <end position="409"/>
    </location>
</feature>
<keyword evidence="4" id="KW-0175">Coiled coil</keyword>
<evidence type="ECO:0000313" key="8">
    <source>
        <dbReference type="Proteomes" id="UP001614394"/>
    </source>
</evidence>
<proteinExistence type="inferred from homology"/>
<comment type="similarity">
    <text evidence="1">Belongs to the SMC family. SbcC subfamily.</text>
</comment>
<evidence type="ECO:0000256" key="1">
    <source>
        <dbReference type="ARBA" id="ARBA00006930"/>
    </source>
</evidence>
<feature type="compositionally biased region" description="Low complexity" evidence="5">
    <location>
        <begin position="1000"/>
        <end position="1016"/>
    </location>
</feature>
<dbReference type="SUPFAM" id="SSF52540">
    <property type="entry name" value="P-loop containing nucleoside triphosphate hydrolases"/>
    <property type="match status" value="1"/>
</dbReference>
<protein>
    <recommendedName>
        <fullName evidence="3">Nuclease SbcCD subunit C</fullName>
    </recommendedName>
</protein>
<dbReference type="Pfam" id="PF13558">
    <property type="entry name" value="SbcC_Walker_B"/>
    <property type="match status" value="1"/>
</dbReference>
<dbReference type="PANTHER" id="PTHR32114">
    <property type="entry name" value="ABC TRANSPORTER ABCH.3"/>
    <property type="match status" value="1"/>
</dbReference>
<reference evidence="7 8" key="1">
    <citation type="submission" date="2024-10" db="EMBL/GenBank/DDBJ databases">
        <title>The Natural Products Discovery Center: Release of the First 8490 Sequenced Strains for Exploring Actinobacteria Biosynthetic Diversity.</title>
        <authorList>
            <person name="Kalkreuter E."/>
            <person name="Kautsar S.A."/>
            <person name="Yang D."/>
            <person name="Bader C.D."/>
            <person name="Teijaro C.N."/>
            <person name="Fluegel L."/>
            <person name="Davis C.M."/>
            <person name="Simpson J.R."/>
            <person name="Lauterbach L."/>
            <person name="Steele A.D."/>
            <person name="Gui C."/>
            <person name="Meng S."/>
            <person name="Li G."/>
            <person name="Viehrig K."/>
            <person name="Ye F."/>
            <person name="Su P."/>
            <person name="Kiefer A.F."/>
            <person name="Nichols A."/>
            <person name="Cepeda A.J."/>
            <person name="Yan W."/>
            <person name="Fan B."/>
            <person name="Jiang Y."/>
            <person name="Adhikari A."/>
            <person name="Zheng C.-J."/>
            <person name="Schuster L."/>
            <person name="Cowan T.M."/>
            <person name="Smanski M.J."/>
            <person name="Chevrette M.G."/>
            <person name="De Carvalho L.P.S."/>
            <person name="Shen B."/>
        </authorList>
    </citation>
    <scope>NUCLEOTIDE SEQUENCE [LARGE SCALE GENOMIC DNA]</scope>
    <source>
        <strain evidence="7 8">NPDC053399</strain>
    </source>
</reference>
<feature type="region of interest" description="Disordered" evidence="5">
    <location>
        <begin position="90"/>
        <end position="110"/>
    </location>
</feature>
<dbReference type="InterPro" id="IPR038729">
    <property type="entry name" value="Rad50/SbcC_AAA"/>
</dbReference>
<dbReference type="PANTHER" id="PTHR32114:SF2">
    <property type="entry name" value="ABC TRANSPORTER ABCH.3"/>
    <property type="match status" value="1"/>
</dbReference>
<feature type="region of interest" description="Disordered" evidence="5">
    <location>
        <begin position="614"/>
        <end position="642"/>
    </location>
</feature>
<evidence type="ECO:0000256" key="3">
    <source>
        <dbReference type="ARBA" id="ARBA00013368"/>
    </source>
</evidence>
<accession>A0ABW8C637</accession>
<dbReference type="InterPro" id="IPR027417">
    <property type="entry name" value="P-loop_NTPase"/>
</dbReference>
<feature type="region of interest" description="Disordered" evidence="5">
    <location>
        <begin position="993"/>
        <end position="1016"/>
    </location>
</feature>
<comment type="caution">
    <text evidence="7">The sequence shown here is derived from an EMBL/GenBank/DDBJ whole genome shotgun (WGS) entry which is preliminary data.</text>
</comment>
<dbReference type="RefSeq" id="WP_399648826.1">
    <property type="nucleotide sequence ID" value="NZ_JBITYG010000004.1"/>
</dbReference>
<evidence type="ECO:0000256" key="2">
    <source>
        <dbReference type="ARBA" id="ARBA00011322"/>
    </source>
</evidence>
<evidence type="ECO:0000256" key="4">
    <source>
        <dbReference type="SAM" id="Coils"/>
    </source>
</evidence>
<organism evidence="7 8">
    <name type="scientific">Streptomyces fildesensis</name>
    <dbReference type="NCBI Taxonomy" id="375757"/>
    <lineage>
        <taxon>Bacteria</taxon>
        <taxon>Bacillati</taxon>
        <taxon>Actinomycetota</taxon>
        <taxon>Actinomycetes</taxon>
        <taxon>Kitasatosporales</taxon>
        <taxon>Streptomycetaceae</taxon>
        <taxon>Streptomyces</taxon>
    </lineage>
</organism>
<evidence type="ECO:0000313" key="7">
    <source>
        <dbReference type="EMBL" id="MFI9101879.1"/>
    </source>
</evidence>
<feature type="compositionally biased region" description="Basic and acidic residues" evidence="5">
    <location>
        <begin position="528"/>
        <end position="542"/>
    </location>
</feature>
<gene>
    <name evidence="7" type="ORF">ACIGXA_15295</name>
</gene>
<feature type="compositionally biased region" description="Basic and acidic residues" evidence="5">
    <location>
        <begin position="313"/>
        <end position="327"/>
    </location>
</feature>
<dbReference type="EMBL" id="JBITYG010000004">
    <property type="protein sequence ID" value="MFI9101879.1"/>
    <property type="molecule type" value="Genomic_DNA"/>
</dbReference>
<dbReference type="Proteomes" id="UP001614394">
    <property type="component" value="Unassembled WGS sequence"/>
</dbReference>